<protein>
    <submittedName>
        <fullName evidence="2">Uncharacterized protein</fullName>
    </submittedName>
</protein>
<feature type="compositionally biased region" description="Polar residues" evidence="1">
    <location>
        <begin position="275"/>
        <end position="292"/>
    </location>
</feature>
<evidence type="ECO:0000313" key="3">
    <source>
        <dbReference type="Proteomes" id="UP000053328"/>
    </source>
</evidence>
<feature type="compositionally biased region" description="Acidic residues" evidence="1">
    <location>
        <begin position="137"/>
        <end position="152"/>
    </location>
</feature>
<proteinExistence type="predicted"/>
<feature type="compositionally biased region" description="Basic and acidic residues" evidence="1">
    <location>
        <begin position="178"/>
        <end position="187"/>
    </location>
</feature>
<dbReference type="RefSeq" id="XP_016241679.1">
    <property type="nucleotide sequence ID" value="XM_016376403.1"/>
</dbReference>
<sequence>MPISTDNLRGGPTAVPDGRVSYTVSADELLAIELFANTLLARIHFIFFLAALPDTPHNKRNALLEEADAALHEAEELCMSGTYPIRYELKAKYWYVRGFGADTNRDRRNAVESYRKAIEMDSEYEAYEGVRRTLYAQEEDEEEDEDDEDEDDGTRPRSILFRSLLRSTREEVDDGDDEVSRTVKEVALRPSRKRSSFSSQPPPPVLVQTKPPHPSYGREHAQAQSVSKPKHEPPVDLQGPLQVVESQLTSFTEQEALLSDTPSISKSQVDEALISNATSQDHPSTSKPTLRIQSGRRLSLTGSDSMPSSPSIPSPLRTTSFPSDFVNDAD</sequence>
<feature type="compositionally biased region" description="Low complexity" evidence="1">
    <location>
        <begin position="298"/>
        <end position="320"/>
    </location>
</feature>
<accession>A0A0D2BR36</accession>
<dbReference type="Proteomes" id="UP000053328">
    <property type="component" value="Unassembled WGS sequence"/>
</dbReference>
<dbReference type="HOGENOM" id="CLU_060358_0_0_1"/>
<dbReference type="GeneID" id="27329126"/>
<dbReference type="AlphaFoldDB" id="A0A0D2BR36"/>
<name>A0A0D2BR36_9EURO</name>
<dbReference type="EMBL" id="KN847492">
    <property type="protein sequence ID" value="KIW21463.1"/>
    <property type="molecule type" value="Genomic_DNA"/>
</dbReference>
<reference evidence="2 3" key="1">
    <citation type="submission" date="2015-01" db="EMBL/GenBank/DDBJ databases">
        <title>The Genome Sequence of Exophiala spinifera CBS89968.</title>
        <authorList>
            <consortium name="The Broad Institute Genomics Platform"/>
            <person name="Cuomo C."/>
            <person name="de Hoog S."/>
            <person name="Gorbushina A."/>
            <person name="Stielow B."/>
            <person name="Teixiera M."/>
            <person name="Abouelleil A."/>
            <person name="Chapman S.B."/>
            <person name="Priest M."/>
            <person name="Young S.K."/>
            <person name="Wortman J."/>
            <person name="Nusbaum C."/>
            <person name="Birren B."/>
        </authorList>
    </citation>
    <scope>NUCLEOTIDE SEQUENCE [LARGE SCALE GENOMIC DNA]</scope>
    <source>
        <strain evidence="2 3">CBS 89968</strain>
    </source>
</reference>
<feature type="compositionally biased region" description="Polar residues" evidence="1">
    <location>
        <begin position="244"/>
        <end position="253"/>
    </location>
</feature>
<gene>
    <name evidence="2" type="ORF">PV08_02043</name>
</gene>
<dbReference type="OrthoDB" id="4158750at2759"/>
<evidence type="ECO:0000256" key="1">
    <source>
        <dbReference type="SAM" id="MobiDB-lite"/>
    </source>
</evidence>
<evidence type="ECO:0000313" key="2">
    <source>
        <dbReference type="EMBL" id="KIW21463.1"/>
    </source>
</evidence>
<keyword evidence="3" id="KW-1185">Reference proteome</keyword>
<organism evidence="2 3">
    <name type="scientific">Exophiala spinifera</name>
    <dbReference type="NCBI Taxonomy" id="91928"/>
    <lineage>
        <taxon>Eukaryota</taxon>
        <taxon>Fungi</taxon>
        <taxon>Dikarya</taxon>
        <taxon>Ascomycota</taxon>
        <taxon>Pezizomycotina</taxon>
        <taxon>Eurotiomycetes</taxon>
        <taxon>Chaetothyriomycetidae</taxon>
        <taxon>Chaetothyriales</taxon>
        <taxon>Herpotrichiellaceae</taxon>
        <taxon>Exophiala</taxon>
    </lineage>
</organism>
<feature type="region of interest" description="Disordered" evidence="1">
    <location>
        <begin position="135"/>
        <end position="330"/>
    </location>
</feature>
<dbReference type="VEuPathDB" id="FungiDB:PV08_02043"/>